<dbReference type="PROSITE" id="PS00086">
    <property type="entry name" value="CYTOCHROME_P450"/>
    <property type="match status" value="1"/>
</dbReference>
<dbReference type="CDD" id="cd20620">
    <property type="entry name" value="CYP132-like"/>
    <property type="match status" value="1"/>
</dbReference>
<organism evidence="9 10">
    <name type="scientific">Streptomyces actuosus</name>
    <dbReference type="NCBI Taxonomy" id="1885"/>
    <lineage>
        <taxon>Bacteria</taxon>
        <taxon>Bacillati</taxon>
        <taxon>Actinomycetota</taxon>
        <taxon>Actinomycetes</taxon>
        <taxon>Kitasatosporales</taxon>
        <taxon>Streptomycetaceae</taxon>
        <taxon>Streptomyces</taxon>
    </lineage>
</organism>
<dbReference type="InterPro" id="IPR017972">
    <property type="entry name" value="Cyt_P450_CS"/>
</dbReference>
<evidence type="ECO:0000313" key="9">
    <source>
        <dbReference type="EMBL" id="MBN0049021.1"/>
    </source>
</evidence>
<keyword evidence="2 7" id="KW-0349">Heme</keyword>
<dbReference type="SUPFAM" id="SSF48264">
    <property type="entry name" value="Cytochrome P450"/>
    <property type="match status" value="1"/>
</dbReference>
<dbReference type="InterPro" id="IPR050196">
    <property type="entry name" value="Cytochrome_P450_Monoox"/>
</dbReference>
<keyword evidence="10" id="KW-1185">Reference proteome</keyword>
<evidence type="ECO:0000256" key="5">
    <source>
        <dbReference type="ARBA" id="ARBA00023004"/>
    </source>
</evidence>
<protein>
    <submittedName>
        <fullName evidence="9">Cytochrome P450</fullName>
    </submittedName>
</protein>
<gene>
    <name evidence="9" type="ORF">JS756_34055</name>
</gene>
<evidence type="ECO:0000256" key="1">
    <source>
        <dbReference type="ARBA" id="ARBA00010617"/>
    </source>
</evidence>
<dbReference type="Proteomes" id="UP000788262">
    <property type="component" value="Unassembled WGS sequence"/>
</dbReference>
<comment type="similarity">
    <text evidence="1 7">Belongs to the cytochrome P450 family.</text>
</comment>
<dbReference type="InterPro" id="IPR002401">
    <property type="entry name" value="Cyt_P450_E_grp-I"/>
</dbReference>
<comment type="caution">
    <text evidence="9">The sequence shown here is derived from an EMBL/GenBank/DDBJ whole genome shotgun (WGS) entry which is preliminary data.</text>
</comment>
<dbReference type="InterPro" id="IPR001128">
    <property type="entry name" value="Cyt_P450"/>
</dbReference>
<dbReference type="Pfam" id="PF00067">
    <property type="entry name" value="p450"/>
    <property type="match status" value="1"/>
</dbReference>
<evidence type="ECO:0000256" key="3">
    <source>
        <dbReference type="ARBA" id="ARBA00022723"/>
    </source>
</evidence>
<dbReference type="EMBL" id="JAFFZS010000055">
    <property type="protein sequence ID" value="MBN0049021.1"/>
    <property type="molecule type" value="Genomic_DNA"/>
</dbReference>
<evidence type="ECO:0000256" key="8">
    <source>
        <dbReference type="SAM" id="MobiDB-lite"/>
    </source>
</evidence>
<dbReference type="RefSeq" id="WP_205387141.1">
    <property type="nucleotide sequence ID" value="NZ_JAFFZS010000055.1"/>
</dbReference>
<proteinExistence type="inferred from homology"/>
<feature type="region of interest" description="Disordered" evidence="8">
    <location>
        <begin position="1"/>
        <end position="22"/>
    </location>
</feature>
<dbReference type="PRINTS" id="PR00385">
    <property type="entry name" value="P450"/>
</dbReference>
<dbReference type="PANTHER" id="PTHR24291:SF50">
    <property type="entry name" value="BIFUNCTIONAL ALBAFLAVENONE MONOOXYGENASE_TERPENE SYNTHASE"/>
    <property type="match status" value="1"/>
</dbReference>
<evidence type="ECO:0000256" key="2">
    <source>
        <dbReference type="ARBA" id="ARBA00022617"/>
    </source>
</evidence>
<name>A0ABS2W0T8_STRAS</name>
<reference evidence="9 10" key="1">
    <citation type="submission" date="2021-02" db="EMBL/GenBank/DDBJ databases">
        <title>Whole genome sequencing of Streptomyces actuosus VRA1.</title>
        <authorList>
            <person name="Sen G."/>
            <person name="Sen A."/>
        </authorList>
    </citation>
    <scope>NUCLEOTIDE SEQUENCE [LARGE SCALE GENOMIC DNA]</scope>
    <source>
        <strain evidence="9 10">VRA1</strain>
    </source>
</reference>
<keyword evidence="4 7" id="KW-0560">Oxidoreductase</keyword>
<keyword evidence="6 7" id="KW-0503">Monooxygenase</keyword>
<evidence type="ECO:0000256" key="4">
    <source>
        <dbReference type="ARBA" id="ARBA00023002"/>
    </source>
</evidence>
<dbReference type="InterPro" id="IPR036396">
    <property type="entry name" value="Cyt_P450_sf"/>
</dbReference>
<sequence>MTDVRTTPESPAPTESIPAPGPMRLKEMREVIRNVPRYLTGLRDKHGPLVRVPMGKTDAFLVSDFDVVQDVVIASSRRFDKDAQKTGPGPDDWGSTLERVLGKGLVTSVGTYHRRQRRLIQPVFHRRRIAGYGTAFAAIADEAASRLTDGDRFNFHEAMYELALGMVTRTLFDVSLDSEAADRIRTAFPREGGPLRWELSPFGKILLRLPLPANRQFKRGLKAVDDIVYGMIEERRNGPGDGEDLLSVLLTVTDADTGEHLTDLELRDEAITLLMAGHETSSGSLTWAYYLLGTHPEVRERLHAEIDDVLGDRLPTVDDLPRLQFTDAVYSEALRLYPPAWVLVRRALEDYTANGYHVPRNSVLMVSPYVLHRDATWWPEPERFAPQRFLPEPDPTDPLTGHAKSPGRPKLAYLPFGAGPRQCIGNVFAQMEGVMALATLSRHWEFEPVGNPPERVTSDFTLQPRGGLEMVAHRRHRETANGR</sequence>
<evidence type="ECO:0000256" key="7">
    <source>
        <dbReference type="RuleBase" id="RU000461"/>
    </source>
</evidence>
<evidence type="ECO:0000256" key="6">
    <source>
        <dbReference type="ARBA" id="ARBA00023033"/>
    </source>
</evidence>
<accession>A0ABS2W0T8</accession>
<keyword evidence="3 7" id="KW-0479">Metal-binding</keyword>
<evidence type="ECO:0000313" key="10">
    <source>
        <dbReference type="Proteomes" id="UP000788262"/>
    </source>
</evidence>
<dbReference type="Gene3D" id="1.10.630.10">
    <property type="entry name" value="Cytochrome P450"/>
    <property type="match status" value="1"/>
</dbReference>
<dbReference type="PANTHER" id="PTHR24291">
    <property type="entry name" value="CYTOCHROME P450 FAMILY 4"/>
    <property type="match status" value="1"/>
</dbReference>
<dbReference type="PRINTS" id="PR00463">
    <property type="entry name" value="EP450I"/>
</dbReference>
<keyword evidence="5 7" id="KW-0408">Iron</keyword>